<keyword evidence="3" id="KW-1185">Reference proteome</keyword>
<dbReference type="OrthoDB" id="45930at2759"/>
<evidence type="ECO:0000313" key="3">
    <source>
        <dbReference type="Proteomes" id="UP000053647"/>
    </source>
</evidence>
<gene>
    <name evidence="2" type="ORF">PAXINDRAFT_100344</name>
</gene>
<evidence type="ECO:0000313" key="2">
    <source>
        <dbReference type="EMBL" id="KIJ13979.1"/>
    </source>
</evidence>
<dbReference type="GO" id="GO:0030674">
    <property type="term" value="F:protein-macromolecule adaptor activity"/>
    <property type="evidence" value="ECO:0007669"/>
    <property type="project" value="TreeGrafter"/>
</dbReference>
<evidence type="ECO:0000256" key="1">
    <source>
        <dbReference type="SAM" id="MobiDB-lite"/>
    </source>
</evidence>
<dbReference type="Pfam" id="PF04882">
    <property type="entry name" value="Peroxin-3"/>
    <property type="match status" value="1"/>
</dbReference>
<dbReference type="HOGENOM" id="CLU_1778064_0_0_1"/>
<dbReference type="GO" id="GO:0005778">
    <property type="term" value="C:peroxisomal membrane"/>
    <property type="evidence" value="ECO:0007669"/>
    <property type="project" value="InterPro"/>
</dbReference>
<dbReference type="EMBL" id="KN819346">
    <property type="protein sequence ID" value="KIJ13979.1"/>
    <property type="molecule type" value="Genomic_DNA"/>
</dbReference>
<dbReference type="PANTHER" id="PTHR28080">
    <property type="entry name" value="PEROXISOMAL BIOGENESIS FACTOR 3"/>
    <property type="match status" value="1"/>
</dbReference>
<feature type="region of interest" description="Disordered" evidence="1">
    <location>
        <begin position="63"/>
        <end position="88"/>
    </location>
</feature>
<organism evidence="2 3">
    <name type="scientific">Paxillus involutus ATCC 200175</name>
    <dbReference type="NCBI Taxonomy" id="664439"/>
    <lineage>
        <taxon>Eukaryota</taxon>
        <taxon>Fungi</taxon>
        <taxon>Dikarya</taxon>
        <taxon>Basidiomycota</taxon>
        <taxon>Agaricomycotina</taxon>
        <taxon>Agaricomycetes</taxon>
        <taxon>Agaricomycetidae</taxon>
        <taxon>Boletales</taxon>
        <taxon>Paxilineae</taxon>
        <taxon>Paxillaceae</taxon>
        <taxon>Paxillus</taxon>
    </lineage>
</organism>
<proteinExistence type="predicted"/>
<sequence length="146" mass="15496">MSNALGVSFGALDLDPRFNKLLEETRGYLSGPDFAHALGCALDRATEVLMDGLRARVFVDTTSAMSPPDADAHAQPTAGEGQDGTGDKPEVKIRLAGLLPGLARWSPLALNSSPNELIDNILAVREVNALEAIIISDYQDHFPAVA</sequence>
<accession>A0A0C9SWL1</accession>
<dbReference type="InterPro" id="IPR006966">
    <property type="entry name" value="Peroxin-3"/>
</dbReference>
<name>A0A0C9SWL1_PAXIN</name>
<dbReference type="AlphaFoldDB" id="A0A0C9SWL1"/>
<dbReference type="PANTHER" id="PTHR28080:SF1">
    <property type="entry name" value="PEROXISOMAL BIOGENESIS FACTOR 3"/>
    <property type="match status" value="1"/>
</dbReference>
<protein>
    <submittedName>
        <fullName evidence="2">Uncharacterized protein</fullName>
    </submittedName>
</protein>
<dbReference type="GO" id="GO:0045046">
    <property type="term" value="P:protein import into peroxisome membrane"/>
    <property type="evidence" value="ECO:0007669"/>
    <property type="project" value="TreeGrafter"/>
</dbReference>
<reference evidence="3" key="2">
    <citation type="submission" date="2015-01" db="EMBL/GenBank/DDBJ databases">
        <title>Evolutionary Origins and Diversification of the Mycorrhizal Mutualists.</title>
        <authorList>
            <consortium name="DOE Joint Genome Institute"/>
            <consortium name="Mycorrhizal Genomics Consortium"/>
            <person name="Kohler A."/>
            <person name="Kuo A."/>
            <person name="Nagy L.G."/>
            <person name="Floudas D."/>
            <person name="Copeland A."/>
            <person name="Barry K.W."/>
            <person name="Cichocki N."/>
            <person name="Veneault-Fourrey C."/>
            <person name="LaButti K."/>
            <person name="Lindquist E.A."/>
            <person name="Lipzen A."/>
            <person name="Lundell T."/>
            <person name="Morin E."/>
            <person name="Murat C."/>
            <person name="Riley R."/>
            <person name="Ohm R."/>
            <person name="Sun H."/>
            <person name="Tunlid A."/>
            <person name="Henrissat B."/>
            <person name="Grigoriev I.V."/>
            <person name="Hibbett D.S."/>
            <person name="Martin F."/>
        </authorList>
    </citation>
    <scope>NUCLEOTIDE SEQUENCE [LARGE SCALE GENOMIC DNA]</scope>
    <source>
        <strain evidence="3">ATCC 200175</strain>
    </source>
</reference>
<dbReference type="Proteomes" id="UP000053647">
    <property type="component" value="Unassembled WGS sequence"/>
</dbReference>
<reference evidence="2 3" key="1">
    <citation type="submission" date="2014-06" db="EMBL/GenBank/DDBJ databases">
        <authorList>
            <consortium name="DOE Joint Genome Institute"/>
            <person name="Kuo A."/>
            <person name="Kohler A."/>
            <person name="Nagy L.G."/>
            <person name="Floudas D."/>
            <person name="Copeland A."/>
            <person name="Barry K.W."/>
            <person name="Cichocki N."/>
            <person name="Veneault-Fourrey C."/>
            <person name="LaButti K."/>
            <person name="Lindquist E.A."/>
            <person name="Lipzen A."/>
            <person name="Lundell T."/>
            <person name="Morin E."/>
            <person name="Murat C."/>
            <person name="Sun H."/>
            <person name="Tunlid A."/>
            <person name="Henrissat B."/>
            <person name="Grigoriev I.V."/>
            <person name="Hibbett D.S."/>
            <person name="Martin F."/>
            <person name="Nordberg H.P."/>
            <person name="Cantor M.N."/>
            <person name="Hua S.X."/>
        </authorList>
    </citation>
    <scope>NUCLEOTIDE SEQUENCE [LARGE SCALE GENOMIC DNA]</scope>
    <source>
        <strain evidence="2 3">ATCC 200175</strain>
    </source>
</reference>